<proteinExistence type="predicted"/>
<protein>
    <submittedName>
        <fullName evidence="2">Uncharacterized protein</fullName>
    </submittedName>
</protein>
<feature type="compositionally biased region" description="Polar residues" evidence="1">
    <location>
        <begin position="47"/>
        <end position="59"/>
    </location>
</feature>
<evidence type="ECO:0000256" key="1">
    <source>
        <dbReference type="SAM" id="MobiDB-lite"/>
    </source>
</evidence>
<feature type="region of interest" description="Disordered" evidence="1">
    <location>
        <begin position="47"/>
        <end position="76"/>
    </location>
</feature>
<evidence type="ECO:0000313" key="2">
    <source>
        <dbReference type="EMBL" id="JAD16856.1"/>
    </source>
</evidence>
<organism evidence="2">
    <name type="scientific">Arundo donax</name>
    <name type="common">Giant reed</name>
    <name type="synonym">Donax arundinaceus</name>
    <dbReference type="NCBI Taxonomy" id="35708"/>
    <lineage>
        <taxon>Eukaryota</taxon>
        <taxon>Viridiplantae</taxon>
        <taxon>Streptophyta</taxon>
        <taxon>Embryophyta</taxon>
        <taxon>Tracheophyta</taxon>
        <taxon>Spermatophyta</taxon>
        <taxon>Magnoliopsida</taxon>
        <taxon>Liliopsida</taxon>
        <taxon>Poales</taxon>
        <taxon>Poaceae</taxon>
        <taxon>PACMAD clade</taxon>
        <taxon>Arundinoideae</taxon>
        <taxon>Arundineae</taxon>
        <taxon>Arundo</taxon>
    </lineage>
</organism>
<accession>A0A0A8XSK7</accession>
<sequence>MALATSNDRMPTLPSSAASPPLACGAGSTFLDEDDEVAMESTLCTSGSATIAPTNSSSSRLKDFASPQLPKNHEKKEAKTFAKKNLGFCGEIELGDQPRRGFELEHSDFVSDQLAGTEPGRQELQQEGGGING</sequence>
<feature type="region of interest" description="Disordered" evidence="1">
    <location>
        <begin position="1"/>
        <end position="24"/>
    </location>
</feature>
<reference evidence="2" key="2">
    <citation type="journal article" date="2015" name="Data Brief">
        <title>Shoot transcriptome of the giant reed, Arundo donax.</title>
        <authorList>
            <person name="Barrero R.A."/>
            <person name="Guerrero F.D."/>
            <person name="Moolhuijzen P."/>
            <person name="Goolsby J.A."/>
            <person name="Tidwell J."/>
            <person name="Bellgard S.E."/>
            <person name="Bellgard M.I."/>
        </authorList>
    </citation>
    <scope>NUCLEOTIDE SEQUENCE</scope>
    <source>
        <tissue evidence="2">Shoot tissue taken approximately 20 cm above the soil surface</tissue>
    </source>
</reference>
<feature type="region of interest" description="Disordered" evidence="1">
    <location>
        <begin position="111"/>
        <end position="133"/>
    </location>
</feature>
<dbReference type="EMBL" id="GBRH01281039">
    <property type="protein sequence ID" value="JAD16856.1"/>
    <property type="molecule type" value="Transcribed_RNA"/>
</dbReference>
<feature type="compositionally biased region" description="Low complexity" evidence="1">
    <location>
        <begin position="11"/>
        <end position="24"/>
    </location>
</feature>
<reference evidence="2" key="1">
    <citation type="submission" date="2014-09" db="EMBL/GenBank/DDBJ databases">
        <authorList>
            <person name="Magalhaes I.L.F."/>
            <person name="Oliveira U."/>
            <person name="Santos F.R."/>
            <person name="Vidigal T.H.D.A."/>
            <person name="Brescovit A.D."/>
            <person name="Santos A.J."/>
        </authorList>
    </citation>
    <scope>NUCLEOTIDE SEQUENCE</scope>
    <source>
        <tissue evidence="2">Shoot tissue taken approximately 20 cm above the soil surface</tissue>
    </source>
</reference>
<dbReference type="AlphaFoldDB" id="A0A0A8XSK7"/>
<name>A0A0A8XSK7_ARUDO</name>